<sequence>MSTPTPPAPFDVNFCFPVHELENERVKLTPFIPAQHAELFFQGSSSHPELYQHLPFGPFSSSTAFIEQLVHGRIQPNPGYTLYAIIDKTRTRPRASDRTNALLPSSIDFAGTIGYLHGSPTHLSVEIGFIIILPPFQRTHVTTNAVGLLLRHALDLPTATPPGLGLRRVQWQSSEKNEASIRVAERMGFKREGLLRWDRVYMGGQGKAGNGEDVREGDPMPDTLGRHTVLLALCWDDWENGGRERVAQLTDR</sequence>
<reference evidence="2" key="1">
    <citation type="submission" date="2021-03" db="EMBL/GenBank/DDBJ databases">
        <title>Evolutionary innovations through gain and loss of genes in the ectomycorrhizal Boletales.</title>
        <authorList>
            <person name="Wu G."/>
            <person name="Miyauchi S."/>
            <person name="Morin E."/>
            <person name="Yang Z.-L."/>
            <person name="Xu J."/>
            <person name="Martin F.M."/>
        </authorList>
    </citation>
    <scope>NUCLEOTIDE SEQUENCE</scope>
    <source>
        <strain evidence="2">BR01</strain>
    </source>
</reference>
<dbReference type="SUPFAM" id="SSF55729">
    <property type="entry name" value="Acyl-CoA N-acyltransferases (Nat)"/>
    <property type="match status" value="1"/>
</dbReference>
<comment type="caution">
    <text evidence="2">The sequence shown here is derived from an EMBL/GenBank/DDBJ whole genome shotgun (WGS) entry which is preliminary data.</text>
</comment>
<evidence type="ECO:0000259" key="1">
    <source>
        <dbReference type="PROSITE" id="PS51186"/>
    </source>
</evidence>
<protein>
    <submittedName>
        <fullName evidence="2">Acyl-CoA N-acyltransferase</fullName>
    </submittedName>
</protein>
<keyword evidence="2" id="KW-0012">Acyltransferase</keyword>
<dbReference type="GO" id="GO:0008999">
    <property type="term" value="F:protein-N-terminal-alanine acetyltransferase activity"/>
    <property type="evidence" value="ECO:0007669"/>
    <property type="project" value="TreeGrafter"/>
</dbReference>
<dbReference type="Gene3D" id="3.40.630.30">
    <property type="match status" value="1"/>
</dbReference>
<dbReference type="InterPro" id="IPR051908">
    <property type="entry name" value="Ribosomal_N-acetyltransferase"/>
</dbReference>
<dbReference type="EMBL" id="JAGFBS010000036">
    <property type="protein sequence ID" value="KAG6371330.1"/>
    <property type="molecule type" value="Genomic_DNA"/>
</dbReference>
<keyword evidence="3" id="KW-1185">Reference proteome</keyword>
<name>A0A8I3A685_9AGAM</name>
<dbReference type="Proteomes" id="UP000683000">
    <property type="component" value="Unassembled WGS sequence"/>
</dbReference>
<keyword evidence="2" id="KW-0808">Transferase</keyword>
<dbReference type="InterPro" id="IPR000182">
    <property type="entry name" value="GNAT_dom"/>
</dbReference>
<organism evidence="2 3">
    <name type="scientific">Boletus reticuloceps</name>
    <dbReference type="NCBI Taxonomy" id="495285"/>
    <lineage>
        <taxon>Eukaryota</taxon>
        <taxon>Fungi</taxon>
        <taxon>Dikarya</taxon>
        <taxon>Basidiomycota</taxon>
        <taxon>Agaricomycotina</taxon>
        <taxon>Agaricomycetes</taxon>
        <taxon>Agaricomycetidae</taxon>
        <taxon>Boletales</taxon>
        <taxon>Boletineae</taxon>
        <taxon>Boletaceae</taxon>
        <taxon>Boletoideae</taxon>
        <taxon>Boletus</taxon>
    </lineage>
</organism>
<feature type="domain" description="N-acetyltransferase" evidence="1">
    <location>
        <begin position="54"/>
        <end position="221"/>
    </location>
</feature>
<gene>
    <name evidence="2" type="ORF">JVT61DRAFT_9630</name>
</gene>
<proteinExistence type="predicted"/>
<dbReference type="PROSITE" id="PS51186">
    <property type="entry name" value="GNAT"/>
    <property type="match status" value="1"/>
</dbReference>
<dbReference type="PANTHER" id="PTHR43441">
    <property type="entry name" value="RIBOSOMAL-PROTEIN-SERINE ACETYLTRANSFERASE"/>
    <property type="match status" value="1"/>
</dbReference>
<dbReference type="PANTHER" id="PTHR43441:SF5">
    <property type="entry name" value="FAMILY ACETYLTRANSFERASE, PUTATIVE-RELATED"/>
    <property type="match status" value="1"/>
</dbReference>
<accession>A0A8I3A685</accession>
<dbReference type="AlphaFoldDB" id="A0A8I3A685"/>
<dbReference type="OrthoDB" id="41238at2759"/>
<dbReference type="Pfam" id="PF13302">
    <property type="entry name" value="Acetyltransf_3"/>
    <property type="match status" value="1"/>
</dbReference>
<evidence type="ECO:0000313" key="3">
    <source>
        <dbReference type="Proteomes" id="UP000683000"/>
    </source>
</evidence>
<evidence type="ECO:0000313" key="2">
    <source>
        <dbReference type="EMBL" id="KAG6371330.1"/>
    </source>
</evidence>
<dbReference type="InterPro" id="IPR016181">
    <property type="entry name" value="Acyl_CoA_acyltransferase"/>
</dbReference>
<dbReference type="GO" id="GO:1990189">
    <property type="term" value="F:protein N-terminal-serine acetyltransferase activity"/>
    <property type="evidence" value="ECO:0007669"/>
    <property type="project" value="TreeGrafter"/>
</dbReference>